<keyword evidence="4" id="KW-1185">Reference proteome</keyword>
<evidence type="ECO:0000256" key="2">
    <source>
        <dbReference type="ARBA" id="ARBA00023002"/>
    </source>
</evidence>
<dbReference type="PANTHER" id="PTHR44196:SF1">
    <property type="entry name" value="DEHYDROGENASE_REDUCTASE SDR FAMILY MEMBER 7B"/>
    <property type="match status" value="1"/>
</dbReference>
<protein>
    <submittedName>
        <fullName evidence="3">SDR family NAD(P)-dependent oxidoreductase</fullName>
    </submittedName>
</protein>
<comment type="caution">
    <text evidence="3">The sequence shown here is derived from an EMBL/GenBank/DDBJ whole genome shotgun (WGS) entry which is preliminary data.</text>
</comment>
<evidence type="ECO:0000256" key="1">
    <source>
        <dbReference type="ARBA" id="ARBA00006484"/>
    </source>
</evidence>
<dbReference type="InterPro" id="IPR036291">
    <property type="entry name" value="NAD(P)-bd_dom_sf"/>
</dbReference>
<sequence>MLDLAEPTTFAAGLPAFERLDGLVHCAAVGDLATMAETTVEVWQRTLTVNVIAVGELTRLLLPALRRANGHVLFVGASRSIHGRPGWGAHAASKEAMRFLADALRAEEPELKVTTVYPSGTDTPLLRKLREQAGVPYDPSAYLTPEAVAEVIVDALLTRRDLKDVHL</sequence>
<keyword evidence="2" id="KW-0560">Oxidoreductase</keyword>
<dbReference type="Pfam" id="PF00106">
    <property type="entry name" value="adh_short"/>
    <property type="match status" value="1"/>
</dbReference>
<evidence type="ECO:0000313" key="4">
    <source>
        <dbReference type="Proteomes" id="UP001595699"/>
    </source>
</evidence>
<comment type="similarity">
    <text evidence="1">Belongs to the short-chain dehydrogenases/reductases (SDR) family.</text>
</comment>
<proteinExistence type="inferred from homology"/>
<dbReference type="InterPro" id="IPR002347">
    <property type="entry name" value="SDR_fam"/>
</dbReference>
<dbReference type="Gene3D" id="3.40.50.720">
    <property type="entry name" value="NAD(P)-binding Rossmann-like Domain"/>
    <property type="match status" value="1"/>
</dbReference>
<reference evidence="4" key="1">
    <citation type="journal article" date="2019" name="Int. J. Syst. Evol. Microbiol.">
        <title>The Global Catalogue of Microorganisms (GCM) 10K type strain sequencing project: providing services to taxonomists for standard genome sequencing and annotation.</title>
        <authorList>
            <consortium name="The Broad Institute Genomics Platform"/>
            <consortium name="The Broad Institute Genome Sequencing Center for Infectious Disease"/>
            <person name="Wu L."/>
            <person name="Ma J."/>
        </authorList>
    </citation>
    <scope>NUCLEOTIDE SEQUENCE [LARGE SCALE GENOMIC DNA]</scope>
    <source>
        <strain evidence="4">CGMCC 4.7241</strain>
    </source>
</reference>
<accession>A0ABV7Y979</accession>
<dbReference type="EMBL" id="JBHRZH010000006">
    <property type="protein sequence ID" value="MFC3760718.1"/>
    <property type="molecule type" value="Genomic_DNA"/>
</dbReference>
<evidence type="ECO:0000313" key="3">
    <source>
        <dbReference type="EMBL" id="MFC3760718.1"/>
    </source>
</evidence>
<dbReference type="RefSeq" id="WP_205116971.1">
    <property type="nucleotide sequence ID" value="NZ_JAFBCM010000001.1"/>
</dbReference>
<name>A0ABV7Y979_9ACTN</name>
<dbReference type="SUPFAM" id="SSF51735">
    <property type="entry name" value="NAD(P)-binding Rossmann-fold domains"/>
    <property type="match status" value="1"/>
</dbReference>
<dbReference type="PANTHER" id="PTHR44196">
    <property type="entry name" value="DEHYDROGENASE/REDUCTASE SDR FAMILY MEMBER 7B"/>
    <property type="match status" value="1"/>
</dbReference>
<organism evidence="3 4">
    <name type="scientific">Tenggerimyces flavus</name>
    <dbReference type="NCBI Taxonomy" id="1708749"/>
    <lineage>
        <taxon>Bacteria</taxon>
        <taxon>Bacillati</taxon>
        <taxon>Actinomycetota</taxon>
        <taxon>Actinomycetes</taxon>
        <taxon>Propionibacteriales</taxon>
        <taxon>Nocardioidaceae</taxon>
        <taxon>Tenggerimyces</taxon>
    </lineage>
</organism>
<gene>
    <name evidence="3" type="ORF">ACFOUW_07700</name>
</gene>
<dbReference type="Proteomes" id="UP001595699">
    <property type="component" value="Unassembled WGS sequence"/>
</dbReference>